<reference evidence="3 4" key="2">
    <citation type="submission" date="2024-07" db="EMBL/GenBank/DDBJ databases">
        <authorList>
            <person name="Akdeniz Z."/>
        </authorList>
    </citation>
    <scope>NUCLEOTIDE SEQUENCE [LARGE SCALE GENOMIC DNA]</scope>
</reference>
<dbReference type="Proteomes" id="UP001642409">
    <property type="component" value="Unassembled WGS sequence"/>
</dbReference>
<dbReference type="GO" id="GO:0000463">
    <property type="term" value="P:maturation of LSU-rRNA from tricistronic rRNA transcript (SSU-rRNA, 5.8S rRNA, LSU-rRNA)"/>
    <property type="evidence" value="ECO:0007669"/>
    <property type="project" value="TreeGrafter"/>
</dbReference>
<keyword evidence="2" id="KW-0689">Ribosomal protein</keyword>
<evidence type="ECO:0000313" key="4">
    <source>
        <dbReference type="Proteomes" id="UP001642409"/>
    </source>
</evidence>
<reference evidence="2" key="1">
    <citation type="submission" date="2023-06" db="EMBL/GenBank/DDBJ databases">
        <authorList>
            <person name="Kurt Z."/>
        </authorList>
    </citation>
    <scope>NUCLEOTIDE SEQUENCE</scope>
</reference>
<dbReference type="GO" id="GO:0022625">
    <property type="term" value="C:cytosolic large ribosomal subunit"/>
    <property type="evidence" value="ECO:0007669"/>
    <property type="project" value="TreeGrafter"/>
</dbReference>
<evidence type="ECO:0000313" key="2">
    <source>
        <dbReference type="EMBL" id="CAI9933097.1"/>
    </source>
</evidence>
<dbReference type="PANTHER" id="PTHR11524:SF16">
    <property type="entry name" value="LARGE RIBOSOMAL SUBUNIT PROTEIN UL30"/>
    <property type="match status" value="1"/>
</dbReference>
<keyword evidence="2" id="KW-0687">Ribonucleoprotein</keyword>
<dbReference type="Gene3D" id="3.30.1390.20">
    <property type="entry name" value="Ribosomal protein L30, ferredoxin-like fold domain"/>
    <property type="match status" value="1"/>
</dbReference>
<dbReference type="EMBL" id="CAXDID020000004">
    <property type="protein sequence ID" value="CAL5973263.1"/>
    <property type="molecule type" value="Genomic_DNA"/>
</dbReference>
<protein>
    <submittedName>
        <fullName evidence="2">Ribosomal protein L7</fullName>
    </submittedName>
    <submittedName>
        <fullName evidence="3">Ribosomal_protein L7</fullName>
    </submittedName>
</protein>
<dbReference type="InterPro" id="IPR036919">
    <property type="entry name" value="Ribo_uL30_ferredoxin-like_sf"/>
</dbReference>
<dbReference type="InterPro" id="IPR039699">
    <property type="entry name" value="Ribosomal_uL30"/>
</dbReference>
<keyword evidence="4" id="KW-1185">Reference proteome</keyword>
<evidence type="ECO:0000256" key="1">
    <source>
        <dbReference type="SAM" id="Coils"/>
    </source>
</evidence>
<sequence length="227" mass="26280">MQKPRTEETIIMKRREKLEVQKATKEQQEALKKRKQGLKELTVIPPSSYAKTYGKQLKFERSLRLSKQTITAESKLEGSVKPILVIRQLHPFKTSPKVEQMLKLLRLEKQYDAVFVRGDAKTLKILTLLQDFVAFGYLKTETIRDLIYKRGCFSTNGMRVKISDNVVIEEQLGSLDIICMEDLVFELEKCSEKFSKINGFFSVFQLQGTEAKFGKVDKMDEFVRTLV</sequence>
<feature type="coiled-coil region" evidence="1">
    <location>
        <begin position="13"/>
        <end position="41"/>
    </location>
</feature>
<gene>
    <name evidence="2" type="ORF">HINF_LOCUS20742</name>
    <name evidence="3" type="ORF">HINF_LOCUS2288</name>
</gene>
<dbReference type="GO" id="GO:0003735">
    <property type="term" value="F:structural constituent of ribosome"/>
    <property type="evidence" value="ECO:0007669"/>
    <property type="project" value="TreeGrafter"/>
</dbReference>
<evidence type="ECO:0000313" key="3">
    <source>
        <dbReference type="EMBL" id="CAL5973263.1"/>
    </source>
</evidence>
<dbReference type="EMBL" id="CATOUU010000531">
    <property type="protein sequence ID" value="CAI9933097.1"/>
    <property type="molecule type" value="Genomic_DNA"/>
</dbReference>
<dbReference type="PANTHER" id="PTHR11524">
    <property type="entry name" value="60S RIBOSOMAL PROTEIN L7"/>
    <property type="match status" value="1"/>
</dbReference>
<comment type="caution">
    <text evidence="2">The sequence shown here is derived from an EMBL/GenBank/DDBJ whole genome shotgun (WGS) entry which is preliminary data.</text>
</comment>
<dbReference type="GO" id="GO:0003723">
    <property type="term" value="F:RNA binding"/>
    <property type="evidence" value="ECO:0007669"/>
    <property type="project" value="TreeGrafter"/>
</dbReference>
<organism evidence="2">
    <name type="scientific">Hexamita inflata</name>
    <dbReference type="NCBI Taxonomy" id="28002"/>
    <lineage>
        <taxon>Eukaryota</taxon>
        <taxon>Metamonada</taxon>
        <taxon>Diplomonadida</taxon>
        <taxon>Hexamitidae</taxon>
        <taxon>Hexamitinae</taxon>
        <taxon>Hexamita</taxon>
    </lineage>
</organism>
<name>A0AA86P6F5_9EUKA</name>
<proteinExistence type="predicted"/>
<keyword evidence="1" id="KW-0175">Coiled coil</keyword>
<accession>A0AA86P6F5</accession>
<dbReference type="SUPFAM" id="SSF55129">
    <property type="entry name" value="Ribosomal protein L30p/L7e"/>
    <property type="match status" value="1"/>
</dbReference>
<dbReference type="AlphaFoldDB" id="A0AA86P6F5"/>